<reference evidence="1" key="1">
    <citation type="journal article" date="2014" name="Int. J. Syst. Evol. Microbiol.">
        <title>Complete genome sequence of Corynebacterium casei LMG S-19264T (=DSM 44701T), isolated from a smear-ripened cheese.</title>
        <authorList>
            <consortium name="US DOE Joint Genome Institute (JGI-PGF)"/>
            <person name="Walter F."/>
            <person name="Albersmeier A."/>
            <person name="Kalinowski J."/>
            <person name="Ruckert C."/>
        </authorList>
    </citation>
    <scope>NUCLEOTIDE SEQUENCE</scope>
    <source>
        <strain evidence="1">JCM 4059</strain>
    </source>
</reference>
<accession>A0A919EF10</accession>
<dbReference type="EMBL" id="BNBD01000011">
    <property type="protein sequence ID" value="GHF61158.1"/>
    <property type="molecule type" value="Genomic_DNA"/>
</dbReference>
<protein>
    <submittedName>
        <fullName evidence="1">Uncharacterized protein</fullName>
    </submittedName>
</protein>
<gene>
    <name evidence="1" type="ORF">GCM10010218_48370</name>
</gene>
<dbReference type="RefSeq" id="WP_190131797.1">
    <property type="nucleotide sequence ID" value="NZ_BNBD01000011.1"/>
</dbReference>
<dbReference type="Proteomes" id="UP000638313">
    <property type="component" value="Unassembled WGS sequence"/>
</dbReference>
<evidence type="ECO:0000313" key="1">
    <source>
        <dbReference type="EMBL" id="GHF61158.1"/>
    </source>
</evidence>
<name>A0A919EF10_9ACTN</name>
<proteinExistence type="predicted"/>
<evidence type="ECO:0000313" key="2">
    <source>
        <dbReference type="Proteomes" id="UP000638313"/>
    </source>
</evidence>
<organism evidence="1 2">
    <name type="scientific">Streptomyces mashuensis</name>
    <dbReference type="NCBI Taxonomy" id="33904"/>
    <lineage>
        <taxon>Bacteria</taxon>
        <taxon>Bacillati</taxon>
        <taxon>Actinomycetota</taxon>
        <taxon>Actinomycetes</taxon>
        <taxon>Kitasatosporales</taxon>
        <taxon>Streptomycetaceae</taxon>
        <taxon>Streptomyces</taxon>
    </lineage>
</organism>
<keyword evidence="2" id="KW-1185">Reference proteome</keyword>
<reference evidence="1" key="2">
    <citation type="submission" date="2020-09" db="EMBL/GenBank/DDBJ databases">
        <authorList>
            <person name="Sun Q."/>
            <person name="Ohkuma M."/>
        </authorList>
    </citation>
    <scope>NUCLEOTIDE SEQUENCE</scope>
    <source>
        <strain evidence="1">JCM 4059</strain>
    </source>
</reference>
<dbReference type="AlphaFoldDB" id="A0A919EF10"/>
<sequence>MSDCCSSYPCNCIRETDLDHLLGKVRERIVLHGGRATARQLLPYVRATASVVKSLPGITTVREDSGIGRPRTVYLYQPANDLATQRTDVTQTDDFPTAIKEVSFCIGAAMKSLWLAEYEDESTQELKEAVRAIEYEITRREKGAV</sequence>
<comment type="caution">
    <text evidence="1">The sequence shown here is derived from an EMBL/GenBank/DDBJ whole genome shotgun (WGS) entry which is preliminary data.</text>
</comment>